<protein>
    <submittedName>
        <fullName evidence="1">Uncharacterized protein</fullName>
    </submittedName>
</protein>
<sequence>MVPETRDLGETVGRNMGYNYYQQPLEKKCAPLNKIKTEFLNDLDKVTRGACKELIGLPHDCPDGMLYSPKKDRGLSDLVSEKVSALSKLNITTIDAINWSGRKIRKQLRNEAFETWTNHTFRGKGVIVYSDLSKAWNDVETDKEKELAGSLVEKKLIERCTGRNGEREKSSEQKKIYQIIDIKIYRSYEETKRKV</sequence>
<evidence type="ECO:0000313" key="2">
    <source>
        <dbReference type="Proteomes" id="UP001148838"/>
    </source>
</evidence>
<accession>A0ABQ8TI49</accession>
<proteinExistence type="predicted"/>
<reference evidence="1 2" key="1">
    <citation type="journal article" date="2022" name="Allergy">
        <title>Genome assembly and annotation of Periplaneta americana reveal a comprehensive cockroach allergen profile.</title>
        <authorList>
            <person name="Wang L."/>
            <person name="Xiong Q."/>
            <person name="Saelim N."/>
            <person name="Wang L."/>
            <person name="Nong W."/>
            <person name="Wan A.T."/>
            <person name="Shi M."/>
            <person name="Liu X."/>
            <person name="Cao Q."/>
            <person name="Hui J.H.L."/>
            <person name="Sookrung N."/>
            <person name="Leung T.F."/>
            <person name="Tungtrongchitr A."/>
            <person name="Tsui S.K.W."/>
        </authorList>
    </citation>
    <scope>NUCLEOTIDE SEQUENCE [LARGE SCALE GENOMIC DNA]</scope>
    <source>
        <strain evidence="1">PWHHKU_190912</strain>
    </source>
</reference>
<gene>
    <name evidence="1" type="ORF">ANN_12984</name>
</gene>
<keyword evidence="2" id="KW-1185">Reference proteome</keyword>
<comment type="caution">
    <text evidence="1">The sequence shown here is derived from an EMBL/GenBank/DDBJ whole genome shotgun (WGS) entry which is preliminary data.</text>
</comment>
<name>A0ABQ8TI49_PERAM</name>
<dbReference type="EMBL" id="JAJSOF020000009">
    <property type="protein sequence ID" value="KAJ4446289.1"/>
    <property type="molecule type" value="Genomic_DNA"/>
</dbReference>
<organism evidence="1 2">
    <name type="scientific">Periplaneta americana</name>
    <name type="common">American cockroach</name>
    <name type="synonym">Blatta americana</name>
    <dbReference type="NCBI Taxonomy" id="6978"/>
    <lineage>
        <taxon>Eukaryota</taxon>
        <taxon>Metazoa</taxon>
        <taxon>Ecdysozoa</taxon>
        <taxon>Arthropoda</taxon>
        <taxon>Hexapoda</taxon>
        <taxon>Insecta</taxon>
        <taxon>Pterygota</taxon>
        <taxon>Neoptera</taxon>
        <taxon>Polyneoptera</taxon>
        <taxon>Dictyoptera</taxon>
        <taxon>Blattodea</taxon>
        <taxon>Blattoidea</taxon>
        <taxon>Blattidae</taxon>
        <taxon>Blattinae</taxon>
        <taxon>Periplaneta</taxon>
    </lineage>
</organism>
<dbReference type="Proteomes" id="UP001148838">
    <property type="component" value="Unassembled WGS sequence"/>
</dbReference>
<evidence type="ECO:0000313" key="1">
    <source>
        <dbReference type="EMBL" id="KAJ4446289.1"/>
    </source>
</evidence>